<keyword evidence="8 12" id="KW-0220">Diaminopimelate biosynthesis</keyword>
<evidence type="ECO:0000256" key="13">
    <source>
        <dbReference type="PIRSR" id="PIRSR025648-1"/>
    </source>
</evidence>
<evidence type="ECO:0000256" key="11">
    <source>
        <dbReference type="ARBA" id="ARBA00052023"/>
    </source>
</evidence>
<evidence type="ECO:0000256" key="12">
    <source>
        <dbReference type="PIRNR" id="PIRNR025648"/>
    </source>
</evidence>
<dbReference type="EC" id="1.4.1.16" evidence="4 12"/>
<dbReference type="OrthoDB" id="9779394at2"/>
<dbReference type="UniPathway" id="UPA00034">
    <property type="reaction ID" value="UER00026"/>
</dbReference>
<evidence type="ECO:0000256" key="7">
    <source>
        <dbReference type="ARBA" id="ARBA00022857"/>
    </source>
</evidence>
<comment type="caution">
    <text evidence="15">The sequence shown here is derived from an EMBL/GenBank/DDBJ whole genome shotgun (WGS) entry which is preliminary data.</text>
</comment>
<evidence type="ECO:0000256" key="2">
    <source>
        <dbReference type="ARBA" id="ARBA00007442"/>
    </source>
</evidence>
<comment type="subunit">
    <text evidence="3 12">Homodimer.</text>
</comment>
<dbReference type="GO" id="GO:0000166">
    <property type="term" value="F:nucleotide binding"/>
    <property type="evidence" value="ECO:0007669"/>
    <property type="project" value="UniProtKB-KW"/>
</dbReference>
<dbReference type="RefSeq" id="WP_106062789.1">
    <property type="nucleotide sequence ID" value="NZ_PVXO01000012.1"/>
</dbReference>
<evidence type="ECO:0000256" key="4">
    <source>
        <dbReference type="ARBA" id="ARBA00012080"/>
    </source>
</evidence>
<dbReference type="CDD" id="cd02270">
    <property type="entry name" value="meso-DAPDH_N"/>
    <property type="match status" value="1"/>
</dbReference>
<proteinExistence type="inferred from homology"/>
<feature type="domain" description="Meso-diaminopimelate D-dehydrogenase C-terminal" evidence="14">
    <location>
        <begin position="122"/>
        <end position="275"/>
    </location>
</feature>
<feature type="binding site" evidence="13">
    <location>
        <begin position="69"/>
        <end position="72"/>
    </location>
    <ligand>
        <name>NADP(+)</name>
        <dbReference type="ChEBI" id="CHEBI:58349"/>
    </ligand>
</feature>
<evidence type="ECO:0000256" key="5">
    <source>
        <dbReference type="ARBA" id="ARBA00021654"/>
    </source>
</evidence>
<dbReference type="AlphaFoldDB" id="A0A2T0B7N0"/>
<comment type="catalytic activity">
    <reaction evidence="11 12">
        <text>meso-2,6-diaminopimelate + NADP(+) + H2O = (S)-2-amino-6-oxoheptanedioate + NH4(+) + NADPH + H(+)</text>
        <dbReference type="Rhea" id="RHEA:13561"/>
        <dbReference type="ChEBI" id="CHEBI:15377"/>
        <dbReference type="ChEBI" id="CHEBI:15378"/>
        <dbReference type="ChEBI" id="CHEBI:28938"/>
        <dbReference type="ChEBI" id="CHEBI:57783"/>
        <dbReference type="ChEBI" id="CHEBI:57791"/>
        <dbReference type="ChEBI" id="CHEBI:58349"/>
        <dbReference type="ChEBI" id="CHEBI:58556"/>
        <dbReference type="EC" id="1.4.1.16"/>
    </reaction>
</comment>
<feature type="binding site" evidence="13">
    <location>
        <begin position="92"/>
        <end position="94"/>
    </location>
    <ligand>
        <name>NADP(+)</name>
        <dbReference type="ChEBI" id="CHEBI:58349"/>
    </ligand>
</feature>
<feature type="binding site" evidence="13">
    <location>
        <position position="173"/>
    </location>
    <ligand>
        <name>substrate</name>
    </ligand>
</feature>
<feature type="binding site" evidence="13">
    <location>
        <begin position="12"/>
        <end position="15"/>
    </location>
    <ligand>
        <name>NADP(+)</name>
        <dbReference type="ChEBI" id="CHEBI:58349"/>
    </ligand>
</feature>
<dbReference type="GO" id="GO:0019877">
    <property type="term" value="P:diaminopimelate biosynthetic process"/>
    <property type="evidence" value="ECO:0007669"/>
    <property type="project" value="UniProtKB-UniRule"/>
</dbReference>
<comment type="similarity">
    <text evidence="2 12">Belongs to the diaminopimelate dehydrogenase family.</text>
</comment>
<accession>A0A2T0B7N0</accession>
<dbReference type="SUPFAM" id="SSF55347">
    <property type="entry name" value="Glyceraldehyde-3-phosphate dehydrogenase-like, C-terminal domain"/>
    <property type="match status" value="1"/>
</dbReference>
<keyword evidence="7 12" id="KW-0521">NADP</keyword>
<dbReference type="InterPro" id="IPR036291">
    <property type="entry name" value="NAD(P)-bd_dom_sf"/>
</dbReference>
<evidence type="ECO:0000256" key="10">
    <source>
        <dbReference type="ARBA" id="ARBA00023154"/>
    </source>
</evidence>
<dbReference type="PIRSF" id="PIRSF025648">
    <property type="entry name" value="DDH"/>
    <property type="match status" value="1"/>
</dbReference>
<evidence type="ECO:0000256" key="8">
    <source>
        <dbReference type="ARBA" id="ARBA00022915"/>
    </source>
</evidence>
<protein>
    <recommendedName>
        <fullName evidence="5 12">Meso-diaminopimelate D-dehydrogenase</fullName>
        <shortName evidence="12">DAPDH</shortName>
        <shortName evidence="12">Meso-DAP dehydrogenase</shortName>
        <ecNumber evidence="4 12">1.4.1.16</ecNumber>
    </recommendedName>
</protein>
<dbReference type="Pfam" id="PF16654">
    <property type="entry name" value="DAPDH_C"/>
    <property type="match status" value="1"/>
</dbReference>
<evidence type="ECO:0000256" key="3">
    <source>
        <dbReference type="ARBA" id="ARBA00011738"/>
    </source>
</evidence>
<gene>
    <name evidence="15" type="primary">ddh</name>
    <name evidence="15" type="ORF">CLLI_06190</name>
</gene>
<keyword evidence="16" id="KW-1185">Reference proteome</keyword>
<keyword evidence="6 12" id="KW-0028">Amino-acid biosynthesis</keyword>
<feature type="binding site" evidence="13">
    <location>
        <position position="249"/>
    </location>
    <ligand>
        <name>substrate</name>
    </ligand>
</feature>
<feature type="binding site" evidence="13">
    <location>
        <begin position="121"/>
        <end position="125"/>
    </location>
    <ligand>
        <name>NADP(+)</name>
        <dbReference type="ChEBI" id="CHEBI:58349"/>
    </ligand>
</feature>
<dbReference type="GO" id="GO:0009089">
    <property type="term" value="P:lysine biosynthetic process via diaminopimelate"/>
    <property type="evidence" value="ECO:0007669"/>
    <property type="project" value="UniProtKB-UniRule"/>
</dbReference>
<evidence type="ECO:0000259" key="14">
    <source>
        <dbReference type="Pfam" id="PF16654"/>
    </source>
</evidence>
<reference evidence="15 16" key="1">
    <citation type="submission" date="2018-03" db="EMBL/GenBank/DDBJ databases">
        <title>Genome sequence of Clostridium liquoris DSM 100320.</title>
        <authorList>
            <person name="Poehlein A."/>
            <person name="Daniel R."/>
        </authorList>
    </citation>
    <scope>NUCLEOTIDE SEQUENCE [LARGE SCALE GENOMIC DNA]</scope>
    <source>
        <strain evidence="15 16">DSM 100320</strain>
    </source>
</reference>
<dbReference type="InterPro" id="IPR010190">
    <property type="entry name" value="Diaminopimelate_DH_Ddh"/>
</dbReference>
<comment type="pathway">
    <text evidence="1 12">Amino-acid biosynthesis; L-lysine biosynthesis via DAP pathway; DL-2,6-diaminopimelate from (S)-tetrahydrodipicolinate: step 1/1.</text>
</comment>
<dbReference type="Gene3D" id="3.40.50.720">
    <property type="entry name" value="NAD(P)-binding Rossmann-like Domain"/>
    <property type="match status" value="1"/>
</dbReference>
<dbReference type="NCBIfam" id="TIGR01921">
    <property type="entry name" value="DAP-DH"/>
    <property type="match status" value="1"/>
</dbReference>
<evidence type="ECO:0000256" key="6">
    <source>
        <dbReference type="ARBA" id="ARBA00022605"/>
    </source>
</evidence>
<feature type="binding site" evidence="13">
    <location>
        <begin position="36"/>
        <end position="38"/>
    </location>
    <ligand>
        <name>NADP(+)</name>
        <dbReference type="ChEBI" id="CHEBI:58349"/>
    </ligand>
</feature>
<dbReference type="InterPro" id="IPR032094">
    <property type="entry name" value="Meso-DAP_DH_C"/>
</dbReference>
<dbReference type="SUPFAM" id="SSF51735">
    <property type="entry name" value="NAD(P)-binding Rossmann-fold domains"/>
    <property type="match status" value="1"/>
</dbReference>
<evidence type="ECO:0000256" key="1">
    <source>
        <dbReference type="ARBA" id="ARBA00004896"/>
    </source>
</evidence>
<dbReference type="Proteomes" id="UP000239706">
    <property type="component" value="Unassembled WGS sequence"/>
</dbReference>
<feature type="binding site" evidence="13">
    <location>
        <position position="276"/>
    </location>
    <ligand>
        <name>substrate</name>
    </ligand>
</feature>
<feature type="binding site" evidence="13">
    <location>
        <position position="199"/>
    </location>
    <ligand>
        <name>substrate</name>
    </ligand>
</feature>
<comment type="function">
    <text evidence="12">Catalyzes the reversible NADPH-dependent reductive amination of L-2-amino-6-oxopimelate, the acyclic form of L-tetrahydrodipicolinate, to generate the meso compound, D,L-2,6-diaminopimelate.</text>
</comment>
<dbReference type="EMBL" id="PVXO01000012">
    <property type="protein sequence ID" value="PRR79886.1"/>
    <property type="molecule type" value="Genomic_DNA"/>
</dbReference>
<organism evidence="15 16">
    <name type="scientific">Clostridium liquoris</name>
    <dbReference type="NCBI Taxonomy" id="1289519"/>
    <lineage>
        <taxon>Bacteria</taxon>
        <taxon>Bacillati</taxon>
        <taxon>Bacillota</taxon>
        <taxon>Clostridia</taxon>
        <taxon>Eubacteriales</taxon>
        <taxon>Clostridiaceae</taxon>
        <taxon>Clostridium</taxon>
    </lineage>
</organism>
<keyword evidence="9 12" id="KW-0560">Oxidoreductase</keyword>
<dbReference type="GO" id="GO:0047850">
    <property type="term" value="F:diaminopimelate dehydrogenase activity"/>
    <property type="evidence" value="ECO:0007669"/>
    <property type="project" value="UniProtKB-UniRule"/>
</dbReference>
<evidence type="ECO:0000313" key="16">
    <source>
        <dbReference type="Proteomes" id="UP000239706"/>
    </source>
</evidence>
<feature type="binding site" evidence="13">
    <location>
        <position position="148"/>
    </location>
    <ligand>
        <name>substrate</name>
    </ligand>
</feature>
<evidence type="ECO:0000313" key="15">
    <source>
        <dbReference type="EMBL" id="PRR79886.1"/>
    </source>
</evidence>
<name>A0A2T0B7N0_9CLOT</name>
<keyword evidence="13" id="KW-0547">Nucleotide-binding</keyword>
<sequence>MSKKTRIGIVGYGNLGKGVEKAIEHNPDMELIAIFTRRNVKDIEGNNCKLIHISQLELFKGTIDVMILCGGSATDLMEQGPMVSSMFNTVDSFDTHARIPEHFKNMDRVSKEAGTVSLISSGWDPGLFSLNRLLGQAILPNGMDYTFWGKGVSQGHSDAIRRVEGVKNAVQYTIPIEEALEKVRAGKNPKFTAREKHKRVCYVVPCEGADLNKIEETIKTMPNYFADYDTTVNFISEEEFKKDHCRMPHGGFVIRTGNTSEENKQRMEFSLTLDSNPEFTSSVLLAYARAIHKFSQEGRKGAVTVFDIPFGYLSPKSPEELRKELL</sequence>
<dbReference type="Gene3D" id="3.30.360.10">
    <property type="entry name" value="Dihydrodipicolinate Reductase, domain 2"/>
    <property type="match status" value="1"/>
</dbReference>
<evidence type="ECO:0000256" key="9">
    <source>
        <dbReference type="ARBA" id="ARBA00023002"/>
    </source>
</evidence>
<keyword evidence="10 12" id="KW-0457">Lysine biosynthesis</keyword>